<evidence type="ECO:0000313" key="1">
    <source>
        <dbReference type="EMBL" id="KAJ1092809.1"/>
    </source>
</evidence>
<evidence type="ECO:0000313" key="2">
    <source>
        <dbReference type="Proteomes" id="UP001066276"/>
    </source>
</evidence>
<organism evidence="1 2">
    <name type="scientific">Pleurodeles waltl</name>
    <name type="common">Iberian ribbed newt</name>
    <dbReference type="NCBI Taxonomy" id="8319"/>
    <lineage>
        <taxon>Eukaryota</taxon>
        <taxon>Metazoa</taxon>
        <taxon>Chordata</taxon>
        <taxon>Craniata</taxon>
        <taxon>Vertebrata</taxon>
        <taxon>Euteleostomi</taxon>
        <taxon>Amphibia</taxon>
        <taxon>Batrachia</taxon>
        <taxon>Caudata</taxon>
        <taxon>Salamandroidea</taxon>
        <taxon>Salamandridae</taxon>
        <taxon>Pleurodelinae</taxon>
        <taxon>Pleurodeles</taxon>
    </lineage>
</organism>
<comment type="caution">
    <text evidence="1">The sequence shown here is derived from an EMBL/GenBank/DDBJ whole genome shotgun (WGS) entry which is preliminary data.</text>
</comment>
<dbReference type="Proteomes" id="UP001066276">
    <property type="component" value="Chromosome 11"/>
</dbReference>
<dbReference type="EMBL" id="JANPWB010000015">
    <property type="protein sequence ID" value="KAJ1092809.1"/>
    <property type="molecule type" value="Genomic_DNA"/>
</dbReference>
<sequence length="95" mass="10446">MKTTTPEEDTLLLKDIMVAIQEVSGTFESKIDSVANEVVRMRADFQKLCGGVKEAEEVRELKATTATLEAKKAIRTCLADGSDIANECRPDIFLP</sequence>
<gene>
    <name evidence="1" type="ORF">NDU88_005919</name>
</gene>
<reference evidence="1" key="1">
    <citation type="journal article" date="2022" name="bioRxiv">
        <title>Sequencing and chromosome-scale assembly of the giantPleurodeles waltlgenome.</title>
        <authorList>
            <person name="Brown T."/>
            <person name="Elewa A."/>
            <person name="Iarovenko S."/>
            <person name="Subramanian E."/>
            <person name="Araus A.J."/>
            <person name="Petzold A."/>
            <person name="Susuki M."/>
            <person name="Suzuki K.-i.T."/>
            <person name="Hayashi T."/>
            <person name="Toyoda A."/>
            <person name="Oliveira C."/>
            <person name="Osipova E."/>
            <person name="Leigh N.D."/>
            <person name="Simon A."/>
            <person name="Yun M.H."/>
        </authorList>
    </citation>
    <scope>NUCLEOTIDE SEQUENCE</scope>
    <source>
        <strain evidence="1">20211129_DDA</strain>
        <tissue evidence="1">Liver</tissue>
    </source>
</reference>
<keyword evidence="2" id="KW-1185">Reference proteome</keyword>
<proteinExistence type="predicted"/>
<accession>A0AAV7LQX2</accession>
<dbReference type="AlphaFoldDB" id="A0AAV7LQX2"/>
<name>A0AAV7LQX2_PLEWA</name>
<protein>
    <submittedName>
        <fullName evidence="1">Uncharacterized protein</fullName>
    </submittedName>
</protein>